<keyword evidence="11" id="KW-0328">Glycosyltransferase</keyword>
<keyword evidence="11" id="KW-0808">Transferase</keyword>
<evidence type="ECO:0000256" key="2">
    <source>
        <dbReference type="ARBA" id="ARBA00010897"/>
    </source>
</evidence>
<dbReference type="PANTHER" id="PTHR11098">
    <property type="entry name" value="NICOTINATE PHOSPHORIBOSYLTRANSFERASE"/>
    <property type="match status" value="1"/>
</dbReference>
<reference evidence="11 12" key="1">
    <citation type="submission" date="2024-11" db="EMBL/GenBank/DDBJ databases">
        <authorList>
            <person name="Mikucki A.G."/>
            <person name="Kahler C.M."/>
        </authorList>
    </citation>
    <scope>NUCLEOTIDE SEQUENCE [LARGE SCALE GENOMIC DNA]</scope>
    <source>
        <strain evidence="11 12">EXNM717</strain>
    </source>
</reference>
<evidence type="ECO:0000256" key="6">
    <source>
        <dbReference type="ARBA" id="ARBA00022642"/>
    </source>
</evidence>
<evidence type="ECO:0000256" key="3">
    <source>
        <dbReference type="ARBA" id="ARBA00013236"/>
    </source>
</evidence>
<sequence length="405" mass="47395">MTPIIQSLLDTDLYKFTMLQVMLHQFPQAHSVYEFRCRNETTVYPLADIREDFERELEALCMLRFQDDELDYLRRLRFIKSDFVDYLELFQLKRRFVTHWSDEKGRLNIRIEGPMIQAMFFEIYILSIVNELYFRRLETPEVMAEGERRLQEKAGRLKELAVQQNPADPPFLISDFGTRRRYNLAWQEHVIRTLLEAAPDIVRGTSNVYLAKKLGITPIGTMAHEFLQAFQAFDSRLRDFQRAALESWVHEYRGDLGIALTDVVGMDAFLRDFDLYFAKLFDGLRHDSGDPYEWGDKAYAHYKKLKIDSRTKMLTFSDGLDIERSWALHQYFKGRFKTSFGIGTNLTNDMGHVPLNIVLKLVECNGQSVAKLSDTPGKTMTTNNTFLAYLRQVFEIPEPEPEDGR</sequence>
<dbReference type="EC" id="6.3.4.21" evidence="3 7"/>
<dbReference type="PIRSF" id="PIRSF000484">
    <property type="entry name" value="NAPRT"/>
    <property type="match status" value="1"/>
</dbReference>
<dbReference type="SUPFAM" id="SSF51690">
    <property type="entry name" value="Nicotinate/Quinolinate PRTase C-terminal domain-like"/>
    <property type="match status" value="1"/>
</dbReference>
<comment type="catalytic activity">
    <reaction evidence="7 8">
        <text>5-phospho-alpha-D-ribose 1-diphosphate + nicotinate + ATP + H2O = nicotinate beta-D-ribonucleotide + ADP + phosphate + diphosphate</text>
        <dbReference type="Rhea" id="RHEA:36163"/>
        <dbReference type="ChEBI" id="CHEBI:15377"/>
        <dbReference type="ChEBI" id="CHEBI:30616"/>
        <dbReference type="ChEBI" id="CHEBI:32544"/>
        <dbReference type="ChEBI" id="CHEBI:33019"/>
        <dbReference type="ChEBI" id="CHEBI:43474"/>
        <dbReference type="ChEBI" id="CHEBI:57502"/>
        <dbReference type="ChEBI" id="CHEBI:58017"/>
        <dbReference type="ChEBI" id="CHEBI:456216"/>
        <dbReference type="EC" id="6.3.4.21"/>
    </reaction>
</comment>
<comment type="pathway">
    <text evidence="1 7 8">Cofactor biosynthesis; NAD(+) biosynthesis; nicotinate D-ribonucleotide from nicotinate: step 1/1.</text>
</comment>
<evidence type="ECO:0000313" key="12">
    <source>
        <dbReference type="Proteomes" id="UP001621964"/>
    </source>
</evidence>
<proteinExistence type="inferred from homology"/>
<evidence type="ECO:0000259" key="9">
    <source>
        <dbReference type="Pfam" id="PF04095"/>
    </source>
</evidence>
<evidence type="ECO:0000256" key="4">
    <source>
        <dbReference type="ARBA" id="ARBA00022553"/>
    </source>
</evidence>
<feature type="domain" description="Nicotinate phosphoribosyltransferase N-terminal" evidence="10">
    <location>
        <begin position="9"/>
        <end position="130"/>
    </location>
</feature>
<dbReference type="NCBIfam" id="NF003704">
    <property type="entry name" value="PRK05321.1"/>
    <property type="match status" value="1"/>
</dbReference>
<dbReference type="Proteomes" id="UP001621964">
    <property type="component" value="Unassembled WGS sequence"/>
</dbReference>
<dbReference type="RefSeq" id="WP_297958560.1">
    <property type="nucleotide sequence ID" value="NZ_JBJGEB010000007.1"/>
</dbReference>
<dbReference type="InterPro" id="IPR007229">
    <property type="entry name" value="Nic_PRibTrfase-Fam"/>
</dbReference>
<feature type="modified residue" description="Phosphohistidine; by autocatalysis" evidence="7">
    <location>
        <position position="224"/>
    </location>
</feature>
<dbReference type="InterPro" id="IPR006406">
    <property type="entry name" value="Nic_PRibTrfase"/>
</dbReference>
<dbReference type="PANTHER" id="PTHR11098:SF1">
    <property type="entry name" value="NICOTINATE PHOSPHORIBOSYLTRANSFERASE"/>
    <property type="match status" value="1"/>
</dbReference>
<dbReference type="NCBIfam" id="TIGR01514">
    <property type="entry name" value="NAPRTase"/>
    <property type="match status" value="1"/>
</dbReference>
<dbReference type="GO" id="GO:0016757">
    <property type="term" value="F:glycosyltransferase activity"/>
    <property type="evidence" value="ECO:0007669"/>
    <property type="project" value="UniProtKB-KW"/>
</dbReference>
<evidence type="ECO:0000259" key="10">
    <source>
        <dbReference type="Pfam" id="PF17767"/>
    </source>
</evidence>
<name>A0ABW8Q4G4_9NEIS</name>
<dbReference type="Pfam" id="PF04095">
    <property type="entry name" value="NAPRTase"/>
    <property type="match status" value="1"/>
</dbReference>
<dbReference type="SUPFAM" id="SSF54675">
    <property type="entry name" value="Nicotinate/Quinolinate PRTase N-terminal domain-like"/>
    <property type="match status" value="1"/>
</dbReference>
<dbReference type="InterPro" id="IPR041525">
    <property type="entry name" value="N/Namide_PRibTrfase"/>
</dbReference>
<dbReference type="InterPro" id="IPR036068">
    <property type="entry name" value="Nicotinate_pribotase-like_C"/>
</dbReference>
<dbReference type="Pfam" id="PF17767">
    <property type="entry name" value="NAPRTase_N"/>
    <property type="match status" value="1"/>
</dbReference>
<comment type="PTM">
    <text evidence="7 8">Transiently phosphorylated on a His residue during the reaction cycle. Phosphorylation strongly increases the affinity for substrates and increases the rate of nicotinate D-ribonucleotide production. Dephosphorylation regenerates the low-affinity form of the enzyme, leading to product release.</text>
</comment>
<evidence type="ECO:0000256" key="7">
    <source>
        <dbReference type="HAMAP-Rule" id="MF_00570"/>
    </source>
</evidence>
<accession>A0ABW8Q4G4</accession>
<keyword evidence="5 7" id="KW-0436">Ligase</keyword>
<comment type="function">
    <text evidence="7 8">Catalyzes the synthesis of beta-nicotinate D-ribonucleotide from nicotinate and 5-phospho-D-ribose 1-phosphate at the expense of ATP.</text>
</comment>
<dbReference type="CDD" id="cd01401">
    <property type="entry name" value="PncB_like"/>
    <property type="match status" value="1"/>
</dbReference>
<protein>
    <recommendedName>
        <fullName evidence="3 7">Nicotinate phosphoribosyltransferase</fullName>
        <shortName evidence="7">NAPRTase</shortName>
        <ecNumber evidence="3 7">6.3.4.21</ecNumber>
    </recommendedName>
</protein>
<keyword evidence="6 7" id="KW-0662">Pyridine nucleotide biosynthesis</keyword>
<comment type="similarity">
    <text evidence="2 7 8">Belongs to the NAPRTase family.</text>
</comment>
<dbReference type="HAMAP" id="MF_00570">
    <property type="entry name" value="NAPRTase"/>
    <property type="match status" value="1"/>
</dbReference>
<comment type="caution">
    <text evidence="11">The sequence shown here is derived from an EMBL/GenBank/DDBJ whole genome shotgun (WGS) entry which is preliminary data.</text>
</comment>
<keyword evidence="12" id="KW-1185">Reference proteome</keyword>
<dbReference type="GO" id="GO:0004516">
    <property type="term" value="F:nicotinate phosphoribosyltransferase activity"/>
    <property type="evidence" value="ECO:0007669"/>
    <property type="project" value="UniProtKB-EC"/>
</dbReference>
<dbReference type="EMBL" id="JBJGEB010000007">
    <property type="protein sequence ID" value="MFK7642466.1"/>
    <property type="molecule type" value="Genomic_DNA"/>
</dbReference>
<organism evidence="11 12">
    <name type="scientific">Neisseria oralis</name>
    <dbReference type="NCBI Taxonomy" id="1107316"/>
    <lineage>
        <taxon>Bacteria</taxon>
        <taxon>Pseudomonadati</taxon>
        <taxon>Pseudomonadota</taxon>
        <taxon>Betaproteobacteria</taxon>
        <taxon>Neisseriales</taxon>
        <taxon>Neisseriaceae</taxon>
        <taxon>Neisseria</taxon>
    </lineage>
</organism>
<dbReference type="Gene3D" id="3.20.140.10">
    <property type="entry name" value="nicotinate phosphoribosyltransferase"/>
    <property type="match status" value="1"/>
</dbReference>
<feature type="domain" description="Nicotinate/nicotinamide phosphoribosyltransferase" evidence="9">
    <location>
        <begin position="171"/>
        <end position="398"/>
    </location>
</feature>
<evidence type="ECO:0000256" key="1">
    <source>
        <dbReference type="ARBA" id="ARBA00004952"/>
    </source>
</evidence>
<evidence type="ECO:0000256" key="5">
    <source>
        <dbReference type="ARBA" id="ARBA00022598"/>
    </source>
</evidence>
<evidence type="ECO:0000313" key="11">
    <source>
        <dbReference type="EMBL" id="MFK7642466.1"/>
    </source>
</evidence>
<evidence type="ECO:0000256" key="8">
    <source>
        <dbReference type="RuleBase" id="RU003838"/>
    </source>
</evidence>
<gene>
    <name evidence="7 11" type="primary">pncB</name>
    <name evidence="11" type="ORF">ACI43T_08175</name>
</gene>
<dbReference type="InterPro" id="IPR040727">
    <property type="entry name" value="NAPRTase_N"/>
</dbReference>
<keyword evidence="4 7" id="KW-0597">Phosphoprotein</keyword>